<evidence type="ECO:0000313" key="2">
    <source>
        <dbReference type="Proteomes" id="UP001176429"/>
    </source>
</evidence>
<accession>A0ABT9BGS5</accession>
<reference evidence="1" key="1">
    <citation type="submission" date="2023-07" db="EMBL/GenBank/DDBJ databases">
        <authorList>
            <person name="Kim M.K."/>
        </authorList>
    </citation>
    <scope>NUCLEOTIDE SEQUENCE</scope>
    <source>
        <strain evidence="1">ASUV-10-1</strain>
    </source>
</reference>
<name>A0ABT9BGS5_9BACT</name>
<gene>
    <name evidence="1" type="ORF">Q5H93_22230</name>
</gene>
<protein>
    <submittedName>
        <fullName evidence="1">Uncharacterized protein</fullName>
    </submittedName>
</protein>
<proteinExistence type="predicted"/>
<dbReference type="Proteomes" id="UP001176429">
    <property type="component" value="Unassembled WGS sequence"/>
</dbReference>
<organism evidence="1 2">
    <name type="scientific">Hymenobacter aranciens</name>
    <dbReference type="NCBI Taxonomy" id="3063996"/>
    <lineage>
        <taxon>Bacteria</taxon>
        <taxon>Pseudomonadati</taxon>
        <taxon>Bacteroidota</taxon>
        <taxon>Cytophagia</taxon>
        <taxon>Cytophagales</taxon>
        <taxon>Hymenobacteraceae</taxon>
        <taxon>Hymenobacter</taxon>
    </lineage>
</organism>
<dbReference type="RefSeq" id="WP_305008908.1">
    <property type="nucleotide sequence ID" value="NZ_JAUQSY010000020.1"/>
</dbReference>
<evidence type="ECO:0000313" key="1">
    <source>
        <dbReference type="EMBL" id="MDO7877473.1"/>
    </source>
</evidence>
<sequence>MARLLAWFFTVLILLQSFSQELLVVNYQVNKTRITRLFCVNKARPRLHCNGKCYLARQLRKASGGSEKAPATARAKVKCEVLPTAFICLRAPRRHHWLPPARRWPAAPAPPYAFEWAARLLRPPVMLG</sequence>
<keyword evidence="2" id="KW-1185">Reference proteome</keyword>
<dbReference type="EMBL" id="JAUQSY010000020">
    <property type="protein sequence ID" value="MDO7877473.1"/>
    <property type="molecule type" value="Genomic_DNA"/>
</dbReference>
<comment type="caution">
    <text evidence="1">The sequence shown here is derived from an EMBL/GenBank/DDBJ whole genome shotgun (WGS) entry which is preliminary data.</text>
</comment>